<dbReference type="InterPro" id="IPR014726">
    <property type="entry name" value="Ribosomal_uL2_dom3"/>
</dbReference>
<dbReference type="InterPro" id="IPR022666">
    <property type="entry name" value="Ribosomal_uL2_RNA-bd_dom"/>
</dbReference>
<dbReference type="NCBIfam" id="TIGR01171">
    <property type="entry name" value="rplB_bact"/>
    <property type="match status" value="1"/>
</dbReference>
<dbReference type="PATRIC" id="fig|1302649.3.peg.2248"/>
<sequence>MALKKYKPITNGRRNMTTSDFAEITSTKPEKTLMEPLKNNAGRNNNGTITVRRQGGGHKRQYRTIDFKRNKDDVVATVQSIEYDPNRSANIALLHYEDGVKSYILAPKGLKVGATVLSGSQADIRVGNAMTLADIPVGTTVHNVELKPGKGGQLIRSAGTDGQVLGREGKYVLVRLSSGEVRMILATCRATVGSVGNEQHELINIGKAGRSRWMHRRPVVRGSVMNPNDHPHGGGEGRAPIGRVAPLSPWGQKTVGLKTRKKNKQSNKHIVRRRKSK</sequence>
<dbReference type="PANTHER" id="PTHR13691:SF5">
    <property type="entry name" value="LARGE RIBOSOMAL SUBUNIT PROTEIN UL2M"/>
    <property type="match status" value="1"/>
</dbReference>
<dbReference type="Pfam" id="PF03947">
    <property type="entry name" value="Ribosomal_L2_C"/>
    <property type="match status" value="1"/>
</dbReference>
<dbReference type="GO" id="GO:0019843">
    <property type="term" value="F:rRNA binding"/>
    <property type="evidence" value="ECO:0007669"/>
    <property type="project" value="UniProtKB-UniRule"/>
</dbReference>
<evidence type="ECO:0000256" key="1">
    <source>
        <dbReference type="ARBA" id="ARBA00005636"/>
    </source>
</evidence>
<feature type="domain" description="Large ribosomal subunit protein uL2 C-terminal" evidence="9">
    <location>
        <begin position="124"/>
        <end position="253"/>
    </location>
</feature>
<comment type="similarity">
    <text evidence="1 7">Belongs to the universal ribosomal protein uL2 family.</text>
</comment>
<feature type="region of interest" description="Disordered" evidence="8">
    <location>
        <begin position="37"/>
        <end position="59"/>
    </location>
</feature>
<dbReference type="PANTHER" id="PTHR13691">
    <property type="entry name" value="RIBOSOMAL PROTEIN L2"/>
    <property type="match status" value="1"/>
</dbReference>
<dbReference type="PIRSF" id="PIRSF002158">
    <property type="entry name" value="Ribosomal_L2"/>
    <property type="match status" value="1"/>
</dbReference>
<dbReference type="EMBL" id="JPVU01000243">
    <property type="protein sequence ID" value="KFN89850.1"/>
    <property type="molecule type" value="Genomic_DNA"/>
</dbReference>
<evidence type="ECO:0000256" key="4">
    <source>
        <dbReference type="ARBA" id="ARBA00022980"/>
    </source>
</evidence>
<dbReference type="InterPro" id="IPR014722">
    <property type="entry name" value="Rib_uL2_dom2"/>
</dbReference>
<evidence type="ECO:0000256" key="8">
    <source>
        <dbReference type="SAM" id="MobiDB-lite"/>
    </source>
</evidence>
<gene>
    <name evidence="7" type="primary">rplB</name>
    <name evidence="11" type="ORF">TMUPMC115_2251</name>
</gene>
<feature type="region of interest" description="Disordered" evidence="8">
    <location>
        <begin position="222"/>
        <end position="277"/>
    </location>
</feature>
<evidence type="ECO:0000256" key="2">
    <source>
        <dbReference type="ARBA" id="ARBA00022730"/>
    </source>
</evidence>
<feature type="domain" description="Large ribosomal subunit protein uL2 RNA-binding" evidence="10">
    <location>
        <begin position="42"/>
        <end position="118"/>
    </location>
</feature>
<keyword evidence="5 7" id="KW-0687">Ribonucleoprotein</keyword>
<evidence type="ECO:0000259" key="9">
    <source>
        <dbReference type="SMART" id="SM01382"/>
    </source>
</evidence>
<dbReference type="InterPro" id="IPR005880">
    <property type="entry name" value="Ribosomal_uL2_bac/org-type"/>
</dbReference>
<feature type="compositionally biased region" description="Basic residues" evidence="8">
    <location>
        <begin position="258"/>
        <end position="277"/>
    </location>
</feature>
<evidence type="ECO:0000256" key="6">
    <source>
        <dbReference type="ARBA" id="ARBA00035242"/>
    </source>
</evidence>
<dbReference type="AlphaFoldDB" id="A0A091BZI5"/>
<dbReference type="Pfam" id="PF00181">
    <property type="entry name" value="Ribosomal_L2_N"/>
    <property type="match status" value="1"/>
</dbReference>
<dbReference type="GO" id="GO:0015934">
    <property type="term" value="C:large ribosomal subunit"/>
    <property type="evidence" value="ECO:0007669"/>
    <property type="project" value="InterPro"/>
</dbReference>
<keyword evidence="11" id="KW-0808">Transferase</keyword>
<comment type="function">
    <text evidence="7">One of the primary rRNA binding proteins. Required for association of the 30S and 50S subunits to form the 70S ribosome, for tRNA binding and peptide bond formation. It has been suggested to have peptidyltransferase activity; this is somewhat controversial. Makes several contacts with the 16S rRNA in the 70S ribosome.</text>
</comment>
<dbReference type="InterPro" id="IPR008991">
    <property type="entry name" value="Translation_prot_SH3-like_sf"/>
</dbReference>
<keyword evidence="3 7" id="KW-0694">RNA-binding</keyword>
<dbReference type="OrthoDB" id="9778722at2"/>
<dbReference type="SMART" id="SM01383">
    <property type="entry name" value="Ribosomal_L2"/>
    <property type="match status" value="1"/>
</dbReference>
<dbReference type="GO" id="GO:0002181">
    <property type="term" value="P:cytoplasmic translation"/>
    <property type="evidence" value="ECO:0007669"/>
    <property type="project" value="TreeGrafter"/>
</dbReference>
<evidence type="ECO:0000313" key="11">
    <source>
        <dbReference type="EMBL" id="KFN89850.1"/>
    </source>
</evidence>
<keyword evidence="2 7" id="KW-0699">rRNA-binding</keyword>
<accession>A0A091BZI5</accession>
<evidence type="ECO:0000256" key="3">
    <source>
        <dbReference type="ARBA" id="ARBA00022884"/>
    </source>
</evidence>
<protein>
    <recommendedName>
        <fullName evidence="6 7">Large ribosomal subunit protein uL2</fullName>
    </recommendedName>
</protein>
<dbReference type="GO" id="GO:0016740">
    <property type="term" value="F:transferase activity"/>
    <property type="evidence" value="ECO:0007669"/>
    <property type="project" value="UniProtKB-KW"/>
</dbReference>
<evidence type="ECO:0000256" key="7">
    <source>
        <dbReference type="HAMAP-Rule" id="MF_01320"/>
    </source>
</evidence>
<dbReference type="Gene3D" id="2.40.50.140">
    <property type="entry name" value="Nucleic acid-binding proteins"/>
    <property type="match status" value="1"/>
</dbReference>
<proteinExistence type="inferred from homology"/>
<dbReference type="Gene3D" id="2.30.30.30">
    <property type="match status" value="1"/>
</dbReference>
<dbReference type="RefSeq" id="WP_028789797.1">
    <property type="nucleotide sequence ID" value="NZ_JPVU01000243.1"/>
</dbReference>
<name>A0A091BZI5_9ENTE</name>
<evidence type="ECO:0000313" key="12">
    <source>
        <dbReference type="Proteomes" id="UP000029380"/>
    </source>
</evidence>
<comment type="subunit">
    <text evidence="7">Part of the 50S ribosomal subunit. Forms a bridge to the 30S subunit in the 70S ribosome.</text>
</comment>
<evidence type="ECO:0000259" key="10">
    <source>
        <dbReference type="SMART" id="SM01383"/>
    </source>
</evidence>
<dbReference type="InterPro" id="IPR002171">
    <property type="entry name" value="Ribosomal_uL2"/>
</dbReference>
<dbReference type="Proteomes" id="UP000029380">
    <property type="component" value="Unassembled WGS sequence"/>
</dbReference>
<dbReference type="SUPFAM" id="SSF50249">
    <property type="entry name" value="Nucleic acid-binding proteins"/>
    <property type="match status" value="1"/>
</dbReference>
<dbReference type="FunFam" id="4.10.950.10:FF:000001">
    <property type="entry name" value="50S ribosomal protein L2"/>
    <property type="match status" value="1"/>
</dbReference>
<dbReference type="InterPro" id="IPR022671">
    <property type="entry name" value="Ribosomal_uL2_CS"/>
</dbReference>
<dbReference type="PROSITE" id="PS00467">
    <property type="entry name" value="RIBOSOMAL_L2"/>
    <property type="match status" value="1"/>
</dbReference>
<dbReference type="FunFam" id="2.40.50.140:FF:000003">
    <property type="entry name" value="50S ribosomal protein L2"/>
    <property type="match status" value="1"/>
</dbReference>
<feature type="compositionally biased region" description="Polar residues" evidence="8">
    <location>
        <begin position="41"/>
        <end position="51"/>
    </location>
</feature>
<evidence type="ECO:0000256" key="5">
    <source>
        <dbReference type="ARBA" id="ARBA00023274"/>
    </source>
</evidence>
<comment type="caution">
    <text evidence="11">The sequence shown here is derived from an EMBL/GenBank/DDBJ whole genome shotgun (WGS) entry which is preliminary data.</text>
</comment>
<keyword evidence="4 7" id="KW-0689">Ribosomal protein</keyword>
<dbReference type="FunFam" id="2.30.30.30:FF:000001">
    <property type="entry name" value="50S ribosomal protein L2"/>
    <property type="match status" value="1"/>
</dbReference>
<dbReference type="GO" id="GO:0003735">
    <property type="term" value="F:structural constituent of ribosome"/>
    <property type="evidence" value="ECO:0007669"/>
    <property type="project" value="InterPro"/>
</dbReference>
<dbReference type="Gene3D" id="4.10.950.10">
    <property type="entry name" value="Ribosomal protein L2, domain 3"/>
    <property type="match status" value="1"/>
</dbReference>
<dbReference type="HAMAP" id="MF_01320_B">
    <property type="entry name" value="Ribosomal_uL2_B"/>
    <property type="match status" value="1"/>
</dbReference>
<organism evidence="11 12">
    <name type="scientific">Tetragenococcus muriaticus PMC-11-5</name>
    <dbReference type="NCBI Taxonomy" id="1302649"/>
    <lineage>
        <taxon>Bacteria</taxon>
        <taxon>Bacillati</taxon>
        <taxon>Bacillota</taxon>
        <taxon>Bacilli</taxon>
        <taxon>Lactobacillales</taxon>
        <taxon>Enterococcaceae</taxon>
        <taxon>Tetragenococcus</taxon>
    </lineage>
</organism>
<dbReference type="SMART" id="SM01382">
    <property type="entry name" value="Ribosomal_L2_C"/>
    <property type="match status" value="1"/>
</dbReference>
<dbReference type="SUPFAM" id="SSF50104">
    <property type="entry name" value="Translation proteins SH3-like domain"/>
    <property type="match status" value="1"/>
</dbReference>
<dbReference type="InterPro" id="IPR012340">
    <property type="entry name" value="NA-bd_OB-fold"/>
</dbReference>
<dbReference type="InterPro" id="IPR022669">
    <property type="entry name" value="Ribosomal_uL2_C"/>
</dbReference>
<reference evidence="11 12" key="1">
    <citation type="submission" date="2014-08" db="EMBL/GenBank/DDBJ databases">
        <title>Genome sequence of Tetragenococcus muriaticus.</title>
        <authorList>
            <person name="Chuea-nongthon C."/>
            <person name="Rodtong S."/>
            <person name="Yongsawatdigul J."/>
            <person name="Steele J.L."/>
            <person name="Liu X.-y."/>
            <person name="Speers J."/>
            <person name="Glasner J.D."/>
            <person name="Neeno-Eckwall E.C."/>
        </authorList>
    </citation>
    <scope>NUCLEOTIDE SEQUENCE [LARGE SCALE GENOMIC DNA]</scope>
    <source>
        <strain evidence="11 12">PMC-11-5</strain>
    </source>
</reference>